<protein>
    <submittedName>
        <fullName evidence="1">Uncharacterized protein</fullName>
    </submittedName>
</protein>
<evidence type="ECO:0000313" key="2">
    <source>
        <dbReference type="Proteomes" id="UP000016922"/>
    </source>
</evidence>
<accession>S3DTF8</accession>
<dbReference type="AlphaFoldDB" id="S3DTF8"/>
<gene>
    <name evidence="1" type="ORF">GLAREA_10923</name>
</gene>
<name>S3DTF8_GLAL2</name>
<organism evidence="1 2">
    <name type="scientific">Glarea lozoyensis (strain ATCC 20868 / MF5171)</name>
    <dbReference type="NCBI Taxonomy" id="1116229"/>
    <lineage>
        <taxon>Eukaryota</taxon>
        <taxon>Fungi</taxon>
        <taxon>Dikarya</taxon>
        <taxon>Ascomycota</taxon>
        <taxon>Pezizomycotina</taxon>
        <taxon>Leotiomycetes</taxon>
        <taxon>Helotiales</taxon>
        <taxon>Helotiaceae</taxon>
        <taxon>Glarea</taxon>
    </lineage>
</organism>
<dbReference type="HOGENOM" id="CLU_900315_0_0_1"/>
<keyword evidence="2" id="KW-1185">Reference proteome</keyword>
<dbReference type="EMBL" id="KE145354">
    <property type="protein sequence ID" value="EPE35226.1"/>
    <property type="molecule type" value="Genomic_DNA"/>
</dbReference>
<reference evidence="1 2" key="1">
    <citation type="journal article" date="2013" name="BMC Genomics">
        <title>Genomics-driven discovery of the pneumocandin biosynthetic gene cluster in the fungus Glarea lozoyensis.</title>
        <authorList>
            <person name="Chen L."/>
            <person name="Yue Q."/>
            <person name="Zhang X."/>
            <person name="Xiang M."/>
            <person name="Wang C."/>
            <person name="Li S."/>
            <person name="Che Y."/>
            <person name="Ortiz-Lopez F.J."/>
            <person name="Bills G.F."/>
            <person name="Liu X."/>
            <person name="An Z."/>
        </authorList>
    </citation>
    <scope>NUCLEOTIDE SEQUENCE [LARGE SCALE GENOMIC DNA]</scope>
    <source>
        <strain evidence="2">ATCC 20868 / MF5171</strain>
    </source>
</reference>
<sequence>MSGTPDPNPGHICLHRVPLCYVIVVMLPVPNGEPPIPVGEIIFKDYAGSESIDTTERFVFALPEHWVEFRDKTEFTKYESFNPMAVMRSSVSDNENHDHLRRKTRDTLFQIHDLIPRAFIRSSNKAFHGIEIHVRDFIDNYPDRSSFANNTQLSVQERLDQCLKVRNRGAFAILASIFRRTWTDFLAIVAENKVKVAEDKVEVATKQPKARSGDLPPKRILKEARGTACKIENVVKALYLDHCKLQQLLEDNEHTIANLKKIEGLHEPQSIQDMLENVHAEFPNSERTHLESLKKSQRHRNPLVVLLLR</sequence>
<dbReference type="KEGG" id="glz:GLAREA_10923"/>
<dbReference type="GeneID" id="19469967"/>
<dbReference type="Proteomes" id="UP000016922">
    <property type="component" value="Unassembled WGS sequence"/>
</dbReference>
<evidence type="ECO:0000313" key="1">
    <source>
        <dbReference type="EMBL" id="EPE35226.1"/>
    </source>
</evidence>
<proteinExistence type="predicted"/>
<dbReference type="RefSeq" id="XP_008077305.1">
    <property type="nucleotide sequence ID" value="XM_008079114.1"/>
</dbReference>